<dbReference type="OrthoDB" id="1869398at2759"/>
<organism evidence="1 2">
    <name type="scientific">Prunus armeniaca</name>
    <name type="common">Apricot</name>
    <name type="synonym">Armeniaca vulgaris</name>
    <dbReference type="NCBI Taxonomy" id="36596"/>
    <lineage>
        <taxon>Eukaryota</taxon>
        <taxon>Viridiplantae</taxon>
        <taxon>Streptophyta</taxon>
        <taxon>Embryophyta</taxon>
        <taxon>Tracheophyta</taxon>
        <taxon>Spermatophyta</taxon>
        <taxon>Magnoliopsida</taxon>
        <taxon>eudicotyledons</taxon>
        <taxon>Gunneridae</taxon>
        <taxon>Pentapetalae</taxon>
        <taxon>rosids</taxon>
        <taxon>fabids</taxon>
        <taxon>Rosales</taxon>
        <taxon>Rosaceae</taxon>
        <taxon>Amygdaloideae</taxon>
        <taxon>Amygdaleae</taxon>
        <taxon>Prunus</taxon>
    </lineage>
</organism>
<evidence type="ECO:0000313" key="2">
    <source>
        <dbReference type="Proteomes" id="UP000507245"/>
    </source>
</evidence>
<name>A0A6J5XVL4_PRUAR</name>
<reference evidence="2" key="1">
    <citation type="journal article" date="2020" name="Genome Biol.">
        <title>Gamete binning: chromosome-level and haplotype-resolved genome assembly enabled by high-throughput single-cell sequencing of gamete genomes.</title>
        <authorList>
            <person name="Campoy J.A."/>
            <person name="Sun H."/>
            <person name="Goel M."/>
            <person name="Jiao W.-B."/>
            <person name="Folz-Donahue K."/>
            <person name="Wang N."/>
            <person name="Rubio M."/>
            <person name="Liu C."/>
            <person name="Kukat C."/>
            <person name="Ruiz D."/>
            <person name="Huettel B."/>
            <person name="Schneeberger K."/>
        </authorList>
    </citation>
    <scope>NUCLEOTIDE SEQUENCE [LARGE SCALE GENOMIC DNA]</scope>
    <source>
        <strain evidence="2">cv. Rojo Pasion</strain>
    </source>
</reference>
<keyword evidence="2" id="KW-1185">Reference proteome</keyword>
<protein>
    <submittedName>
        <fullName evidence="1">Uncharacterized protein</fullName>
    </submittedName>
</protein>
<dbReference type="EMBL" id="CAEKKB010000007">
    <property type="protein sequence ID" value="CAB4317900.1"/>
    <property type="molecule type" value="Genomic_DNA"/>
</dbReference>
<dbReference type="AlphaFoldDB" id="A0A6J5XVL4"/>
<dbReference type="Proteomes" id="UP000507245">
    <property type="component" value="Unassembled WGS sequence"/>
</dbReference>
<gene>
    <name evidence="1" type="ORF">ORAREDHAP_LOCUS44855</name>
</gene>
<proteinExistence type="predicted"/>
<accession>A0A6J5XVL4</accession>
<sequence length="167" mass="18696">MNVYLKLSFTAPTKLKIAPCHQVNLFICLGGGSIDQVEKRESPINQVETGRTTICENGVSCSLDPSLEIGRYKGLKTDGQITQRPLNSSSRALGAANRFIPKNPSFTATVGSTYQLLVCPEFHQREEANRDSSGWREIMACEFDWLCLKNHQLNFLVDGLHLRRKIV</sequence>
<evidence type="ECO:0000313" key="1">
    <source>
        <dbReference type="EMBL" id="CAB4317900.1"/>
    </source>
</evidence>